<gene>
    <name evidence="2" type="ORF">BB561_000514</name>
</gene>
<feature type="region of interest" description="Disordered" evidence="1">
    <location>
        <begin position="179"/>
        <end position="201"/>
    </location>
</feature>
<feature type="compositionally biased region" description="Low complexity" evidence="1">
    <location>
        <begin position="122"/>
        <end position="141"/>
    </location>
</feature>
<feature type="compositionally biased region" description="Polar residues" evidence="1">
    <location>
        <begin position="93"/>
        <end position="113"/>
    </location>
</feature>
<evidence type="ECO:0000313" key="3">
    <source>
        <dbReference type="Proteomes" id="UP000245383"/>
    </source>
</evidence>
<feature type="region of interest" description="Disordered" evidence="1">
    <location>
        <begin position="93"/>
        <end position="143"/>
    </location>
</feature>
<comment type="caution">
    <text evidence="2">The sequence shown here is derived from an EMBL/GenBank/DDBJ whole genome shotgun (WGS) entry which is preliminary data.</text>
</comment>
<evidence type="ECO:0000313" key="2">
    <source>
        <dbReference type="EMBL" id="PVU97498.1"/>
    </source>
</evidence>
<proteinExistence type="predicted"/>
<reference evidence="2 3" key="1">
    <citation type="journal article" date="2018" name="MBio">
        <title>Comparative Genomics Reveals the Core Gene Toolbox for the Fungus-Insect Symbiosis.</title>
        <authorList>
            <person name="Wang Y."/>
            <person name="Stata M."/>
            <person name="Wang W."/>
            <person name="Stajich J.E."/>
            <person name="White M.M."/>
            <person name="Moncalvo J.M."/>
        </authorList>
    </citation>
    <scope>NUCLEOTIDE SEQUENCE [LARGE SCALE GENOMIC DNA]</scope>
    <source>
        <strain evidence="2 3">SWE-8-4</strain>
    </source>
</reference>
<keyword evidence="3" id="KW-1185">Reference proteome</keyword>
<dbReference type="EMBL" id="MBFR01000011">
    <property type="protein sequence ID" value="PVU97498.1"/>
    <property type="molecule type" value="Genomic_DNA"/>
</dbReference>
<sequence>MLPSKPKSLSELKKFLKAKKAVPQNVLSQANSRDLPAQKETIQPSVKPKLTSVALNPFTVSQPSVSLPACPFALLAKIEASCLISQTPDLGKSDSLNDTLYTPESLNNTLNNPDSKDNTHTLSSVSLQQQQYSSDYNNDSDAVSDFENDPSLFTYSYNENFTKRQKIIVSQNLPDCSSATNTKDLPLNGTGLKSESTSKDSKQSLEISKNAIADKSSCNKSVQVIIKNDAADSLVTQQILTSRTFTFDGISVDFISTFEQSRDFPTLFAPFSFPFSRFEISSVSIKKALSVDGNKTHEKHVLEISGLVLGLSLEYLMASLLEIDPNFQVASRLEF</sequence>
<accession>A0A2T9YYS9</accession>
<dbReference type="Proteomes" id="UP000245383">
    <property type="component" value="Unassembled WGS sequence"/>
</dbReference>
<dbReference type="AlphaFoldDB" id="A0A2T9YYS9"/>
<name>A0A2T9YYS9_9FUNG</name>
<protein>
    <submittedName>
        <fullName evidence="2">Uncharacterized protein</fullName>
    </submittedName>
</protein>
<organism evidence="2 3">
    <name type="scientific">Smittium simulii</name>
    <dbReference type="NCBI Taxonomy" id="133385"/>
    <lineage>
        <taxon>Eukaryota</taxon>
        <taxon>Fungi</taxon>
        <taxon>Fungi incertae sedis</taxon>
        <taxon>Zoopagomycota</taxon>
        <taxon>Kickxellomycotina</taxon>
        <taxon>Harpellomycetes</taxon>
        <taxon>Harpellales</taxon>
        <taxon>Legeriomycetaceae</taxon>
        <taxon>Smittium</taxon>
    </lineage>
</organism>
<evidence type="ECO:0000256" key="1">
    <source>
        <dbReference type="SAM" id="MobiDB-lite"/>
    </source>
</evidence>